<evidence type="ECO:0000256" key="1">
    <source>
        <dbReference type="ARBA" id="ARBA00009660"/>
    </source>
</evidence>
<feature type="binding site" description="distal binding residue" evidence="8">
    <location>
        <position position="98"/>
    </location>
    <ligand>
        <name>heme</name>
        <dbReference type="ChEBI" id="CHEBI:30413"/>
    </ligand>
    <ligandPart>
        <name>Fe</name>
        <dbReference type="ChEBI" id="CHEBI:18248"/>
    </ligandPart>
</feature>
<keyword evidence="11" id="KW-1185">Reference proteome</keyword>
<evidence type="ECO:0000256" key="4">
    <source>
        <dbReference type="ARBA" id="ARBA00022723"/>
    </source>
</evidence>
<dbReference type="OrthoDB" id="9795814at2"/>
<evidence type="ECO:0000256" key="3">
    <source>
        <dbReference type="ARBA" id="ARBA00022617"/>
    </source>
</evidence>
<organism evidence="10 11">
    <name type="scientific">Chromatocurvus halotolerans</name>
    <dbReference type="NCBI Taxonomy" id="1132028"/>
    <lineage>
        <taxon>Bacteria</taxon>
        <taxon>Pseudomonadati</taxon>
        <taxon>Pseudomonadota</taxon>
        <taxon>Gammaproteobacteria</taxon>
        <taxon>Cellvibrionales</taxon>
        <taxon>Halieaceae</taxon>
        <taxon>Chromatocurvus</taxon>
    </lineage>
</organism>
<dbReference type="InterPro" id="IPR009050">
    <property type="entry name" value="Globin-like_sf"/>
</dbReference>
<gene>
    <name evidence="10" type="ORF">EV688_10722</name>
</gene>
<keyword evidence="9" id="KW-0732">Signal</keyword>
<sequence>MSLPVLLLRTLLAFALLVMLACTGTRHDDAVLYRELGGQSGITAIVDGFLYELAEDTDVLPLFANTDIDRFREKFIEQLCDVSGGPCEYSGDNMRETHRDMQVTRAQFNSVVEDLIRAMERRDVPVGAQNRLLKRLAAMYGDIVYR</sequence>
<dbReference type="GO" id="GO:0046872">
    <property type="term" value="F:metal ion binding"/>
    <property type="evidence" value="ECO:0007669"/>
    <property type="project" value="UniProtKB-UniRule"/>
</dbReference>
<feature type="signal peptide" evidence="9">
    <location>
        <begin position="1"/>
        <end position="20"/>
    </location>
</feature>
<dbReference type="Pfam" id="PF01152">
    <property type="entry name" value="Bac_globin"/>
    <property type="match status" value="1"/>
</dbReference>
<keyword evidence="4 6" id="KW-0479">Metal-binding</keyword>
<name>A0A4R2L8Q7_9GAMM</name>
<dbReference type="GO" id="GO:0005344">
    <property type="term" value="F:oxygen carrier activity"/>
    <property type="evidence" value="ECO:0007669"/>
    <property type="project" value="UniProtKB-UniRule"/>
</dbReference>
<dbReference type="InterPro" id="IPR012292">
    <property type="entry name" value="Globin/Proto"/>
</dbReference>
<dbReference type="EMBL" id="SLWX01000007">
    <property type="protein sequence ID" value="TCO75605.1"/>
    <property type="molecule type" value="Genomic_DNA"/>
</dbReference>
<feature type="chain" id="PRO_5020754029" description="Group 1 truncated hemoglobin" evidence="9">
    <location>
        <begin position="21"/>
        <end position="146"/>
    </location>
</feature>
<dbReference type="Proteomes" id="UP000294980">
    <property type="component" value="Unassembled WGS sequence"/>
</dbReference>
<comment type="cofactor">
    <cofactor evidence="7">
        <name>heme</name>
        <dbReference type="ChEBI" id="CHEBI:30413"/>
    </cofactor>
    <text evidence="7">Binds 1 heme group per subunit.</text>
</comment>
<keyword evidence="5 6" id="KW-0408">Iron</keyword>
<evidence type="ECO:0000313" key="10">
    <source>
        <dbReference type="EMBL" id="TCO75605.1"/>
    </source>
</evidence>
<evidence type="ECO:0000256" key="7">
    <source>
        <dbReference type="PIRSR" id="PIRSR002030-1"/>
    </source>
</evidence>
<proteinExistence type="inferred from homology"/>
<dbReference type="InterPro" id="IPR001486">
    <property type="entry name" value="Hemoglobin_trunc"/>
</dbReference>
<dbReference type="SUPFAM" id="SSF46458">
    <property type="entry name" value="Globin-like"/>
    <property type="match status" value="1"/>
</dbReference>
<evidence type="ECO:0000313" key="11">
    <source>
        <dbReference type="Proteomes" id="UP000294980"/>
    </source>
</evidence>
<keyword evidence="6" id="KW-0561">Oxygen transport</keyword>
<accession>A0A4R2L8Q7</accession>
<reference evidence="10 11" key="1">
    <citation type="submission" date="2019-03" db="EMBL/GenBank/DDBJ databases">
        <title>Genomic Encyclopedia of Type Strains, Phase IV (KMG-IV): sequencing the most valuable type-strain genomes for metagenomic binning, comparative biology and taxonomic classification.</title>
        <authorList>
            <person name="Goeker M."/>
        </authorList>
    </citation>
    <scope>NUCLEOTIDE SEQUENCE [LARGE SCALE GENOMIC DNA]</scope>
    <source>
        <strain evidence="10 11">DSM 23344</strain>
    </source>
</reference>
<keyword evidence="2 6" id="KW-0813">Transport</keyword>
<dbReference type="PIRSF" id="PIRSF002030">
    <property type="entry name" value="Globin_Protozoa/Cyanobacteria"/>
    <property type="match status" value="1"/>
</dbReference>
<dbReference type="CDD" id="cd00454">
    <property type="entry name" value="TrHb1_N"/>
    <property type="match status" value="1"/>
</dbReference>
<comment type="caution">
    <text evidence="10">The sequence shown here is derived from an EMBL/GenBank/DDBJ whole genome shotgun (WGS) entry which is preliminary data.</text>
</comment>
<protein>
    <recommendedName>
        <fullName evidence="6">Group 1 truncated hemoglobin</fullName>
    </recommendedName>
</protein>
<evidence type="ECO:0000256" key="5">
    <source>
        <dbReference type="ARBA" id="ARBA00023004"/>
    </source>
</evidence>
<dbReference type="AlphaFoldDB" id="A0A4R2L8Q7"/>
<dbReference type="GO" id="GO:0020037">
    <property type="term" value="F:heme binding"/>
    <property type="evidence" value="ECO:0007669"/>
    <property type="project" value="InterPro"/>
</dbReference>
<dbReference type="Gene3D" id="1.10.490.10">
    <property type="entry name" value="Globins"/>
    <property type="match status" value="1"/>
</dbReference>
<keyword evidence="3 6" id="KW-0349">Heme</keyword>
<feature type="binding site" description="proximal binding residue" evidence="7">
    <location>
        <position position="98"/>
    </location>
    <ligand>
        <name>heme</name>
        <dbReference type="ChEBI" id="CHEBI:30413"/>
    </ligand>
    <ligandPart>
        <name>Fe</name>
        <dbReference type="ChEBI" id="CHEBI:18248"/>
    </ligandPart>
</feature>
<dbReference type="InterPro" id="IPR016339">
    <property type="entry name" value="Hemoglobin_trunc_I"/>
</dbReference>
<comment type="similarity">
    <text evidence="1 6">Belongs to the truncated hemoglobin family. Group I subfamily.</text>
</comment>
<evidence type="ECO:0000256" key="6">
    <source>
        <dbReference type="PIRNR" id="PIRNR002030"/>
    </source>
</evidence>
<evidence type="ECO:0000256" key="2">
    <source>
        <dbReference type="ARBA" id="ARBA00022448"/>
    </source>
</evidence>
<dbReference type="GO" id="GO:0019825">
    <property type="term" value="F:oxygen binding"/>
    <property type="evidence" value="ECO:0007669"/>
    <property type="project" value="InterPro"/>
</dbReference>
<evidence type="ECO:0000256" key="9">
    <source>
        <dbReference type="SAM" id="SignalP"/>
    </source>
</evidence>
<dbReference type="RefSeq" id="WP_117317619.1">
    <property type="nucleotide sequence ID" value="NZ_QQSW01000009.1"/>
</dbReference>
<evidence type="ECO:0000256" key="8">
    <source>
        <dbReference type="PIRSR" id="PIRSR601486-1"/>
    </source>
</evidence>